<reference evidence="1 2" key="1">
    <citation type="submission" date="2014-12" db="EMBL/GenBank/DDBJ databases">
        <title>Comparative genome analysis of Bacillus coagulans HM-08, Clostridium butyricum HM-68, Bacillus subtilis HM-66 and Bacillus licheniformis BL-09.</title>
        <authorList>
            <person name="Zhang H."/>
        </authorList>
    </citation>
    <scope>NUCLEOTIDE SEQUENCE [LARGE SCALE GENOMIC DNA]</scope>
    <source>
        <strain evidence="1 2">HM-66</strain>
    </source>
</reference>
<evidence type="ECO:0000313" key="2">
    <source>
        <dbReference type="Proteomes" id="UP000032247"/>
    </source>
</evidence>
<comment type="caution">
    <text evidence="1">The sequence shown here is derived from an EMBL/GenBank/DDBJ whole genome shotgun (WGS) entry which is preliminary data.</text>
</comment>
<dbReference type="PATRIC" id="fig|1423.173.peg.1574"/>
<name>A0A0D1JJH6_BACIU</name>
<dbReference type="AlphaFoldDB" id="A0A0D1JJH6"/>
<proteinExistence type="predicted"/>
<gene>
    <name evidence="1" type="ORF">SC09_Contig19orf01236</name>
</gene>
<organism evidence="1 2">
    <name type="scientific">Bacillus subtilis</name>
    <dbReference type="NCBI Taxonomy" id="1423"/>
    <lineage>
        <taxon>Bacteria</taxon>
        <taxon>Bacillati</taxon>
        <taxon>Bacillota</taxon>
        <taxon>Bacilli</taxon>
        <taxon>Bacillales</taxon>
        <taxon>Bacillaceae</taxon>
        <taxon>Bacillus</taxon>
    </lineage>
</organism>
<protein>
    <submittedName>
        <fullName evidence="1">Uncharacterized protein</fullName>
    </submittedName>
</protein>
<dbReference type="Proteomes" id="UP000032247">
    <property type="component" value="Unassembled WGS sequence"/>
</dbReference>
<sequence length="38" mass="4257">MKTVESLTAQRDVQGAILHSDQGFQYTTHIKSDLKPLV</sequence>
<dbReference type="EMBL" id="JXBC01000002">
    <property type="protein sequence ID" value="KIU12694.1"/>
    <property type="molecule type" value="Genomic_DNA"/>
</dbReference>
<accession>A0A0D1JJH6</accession>
<evidence type="ECO:0000313" key="1">
    <source>
        <dbReference type="EMBL" id="KIU12694.1"/>
    </source>
</evidence>